<name>A0AC35TTV6_9BILA</name>
<dbReference type="WBParaSite" id="RSKR_0000417366.1">
    <property type="protein sequence ID" value="RSKR_0000417366.1"/>
    <property type="gene ID" value="RSKR_0000417366"/>
</dbReference>
<sequence length="279" mass="32438">MAYCQFIRYFDCYDDPVLYASDVITLICFTTTVVLLIYLFRINYAKSQAYITFLIWSRFFNLFFNLYNGLFLRVRVLLPLKVGICTGFLTQLFNNLGCHIGSVKISWEEMNALYLTTSNKEISIFNKTTTVFIAYGGSKIISMTICMAIIACGFPVLGFFFVKVYYEMAGVFKELIAKKKSQNFKQSYNGILLYYFFSFSIFSCLIGLPTSFILLSIVFFSDLKYFSIVFYTTNYFPSIIILSIISNDMCVFLYYKNLERIKQKNIHNVMPIKNTTKKL</sequence>
<accession>A0AC35TTV6</accession>
<dbReference type="Proteomes" id="UP000095286">
    <property type="component" value="Unplaced"/>
</dbReference>
<evidence type="ECO:0000313" key="2">
    <source>
        <dbReference type="WBParaSite" id="RSKR_0000417366.1"/>
    </source>
</evidence>
<protein>
    <submittedName>
        <fullName evidence="2">7TM_GPCR_Srx domain-containing protein</fullName>
    </submittedName>
</protein>
<reference evidence="2" key="1">
    <citation type="submission" date="2016-11" db="UniProtKB">
        <authorList>
            <consortium name="WormBaseParasite"/>
        </authorList>
    </citation>
    <scope>IDENTIFICATION</scope>
    <source>
        <strain evidence="2">KR3021</strain>
    </source>
</reference>
<evidence type="ECO:0000313" key="1">
    <source>
        <dbReference type="Proteomes" id="UP000095286"/>
    </source>
</evidence>
<proteinExistence type="predicted"/>
<organism evidence="1 2">
    <name type="scientific">Rhabditophanes sp. KR3021</name>
    <dbReference type="NCBI Taxonomy" id="114890"/>
    <lineage>
        <taxon>Eukaryota</taxon>
        <taxon>Metazoa</taxon>
        <taxon>Ecdysozoa</taxon>
        <taxon>Nematoda</taxon>
        <taxon>Chromadorea</taxon>
        <taxon>Rhabditida</taxon>
        <taxon>Tylenchina</taxon>
        <taxon>Panagrolaimomorpha</taxon>
        <taxon>Strongyloidoidea</taxon>
        <taxon>Alloionematidae</taxon>
        <taxon>Rhabditophanes</taxon>
    </lineage>
</organism>